<accession>A0A016V6K3</accession>
<dbReference type="Proteomes" id="UP000024635">
    <property type="component" value="Unassembled WGS sequence"/>
</dbReference>
<reference evidence="2" key="1">
    <citation type="journal article" date="2015" name="Nat. Genet.">
        <title>The genome and transcriptome of the zoonotic hookworm Ancylostoma ceylanicum identify infection-specific gene families.</title>
        <authorList>
            <person name="Schwarz E.M."/>
            <person name="Hu Y."/>
            <person name="Antoshechkin I."/>
            <person name="Miller M.M."/>
            <person name="Sternberg P.W."/>
            <person name="Aroian R.V."/>
        </authorList>
    </citation>
    <scope>NUCLEOTIDE SEQUENCE</scope>
    <source>
        <strain evidence="2">HY135</strain>
    </source>
</reference>
<evidence type="ECO:0000313" key="1">
    <source>
        <dbReference type="EMBL" id="EYC23309.1"/>
    </source>
</evidence>
<gene>
    <name evidence="1" type="primary">Acey_s0015.g2581</name>
    <name evidence="1" type="ORF">Y032_0015g2581</name>
</gene>
<comment type="caution">
    <text evidence="1">The sequence shown here is derived from an EMBL/GenBank/DDBJ whole genome shotgun (WGS) entry which is preliminary data.</text>
</comment>
<keyword evidence="2" id="KW-1185">Reference proteome</keyword>
<dbReference type="EMBL" id="JARK01001351">
    <property type="protein sequence ID" value="EYC23309.1"/>
    <property type="molecule type" value="Genomic_DNA"/>
</dbReference>
<dbReference type="AlphaFoldDB" id="A0A016V6K3"/>
<protein>
    <submittedName>
        <fullName evidence="1">Uncharacterized protein</fullName>
    </submittedName>
</protein>
<evidence type="ECO:0000313" key="2">
    <source>
        <dbReference type="Proteomes" id="UP000024635"/>
    </source>
</evidence>
<proteinExistence type="predicted"/>
<organism evidence="1 2">
    <name type="scientific">Ancylostoma ceylanicum</name>
    <dbReference type="NCBI Taxonomy" id="53326"/>
    <lineage>
        <taxon>Eukaryota</taxon>
        <taxon>Metazoa</taxon>
        <taxon>Ecdysozoa</taxon>
        <taxon>Nematoda</taxon>
        <taxon>Chromadorea</taxon>
        <taxon>Rhabditida</taxon>
        <taxon>Rhabditina</taxon>
        <taxon>Rhabditomorpha</taxon>
        <taxon>Strongyloidea</taxon>
        <taxon>Ancylostomatidae</taxon>
        <taxon>Ancylostomatinae</taxon>
        <taxon>Ancylostoma</taxon>
    </lineage>
</organism>
<sequence>MKRSFFSILSLSSLLVLFRAYFTLSYSVIPSLSEIENAFHHCWVLVSIAQCFPETAAIQNAKYDTLSAIFHGKSIGTEIDANFDDNAFRYTSYGV</sequence>
<name>A0A016V6K3_9BILA</name>